<accession>A0A9P8REN6</accession>
<evidence type="ECO:0000313" key="4">
    <source>
        <dbReference type="Proteomes" id="UP000758603"/>
    </source>
</evidence>
<keyword evidence="2" id="KW-0472">Membrane</keyword>
<keyword evidence="2" id="KW-0812">Transmembrane</keyword>
<organism evidence="3 4">
    <name type="scientific">Truncatella angustata</name>
    <dbReference type="NCBI Taxonomy" id="152316"/>
    <lineage>
        <taxon>Eukaryota</taxon>
        <taxon>Fungi</taxon>
        <taxon>Dikarya</taxon>
        <taxon>Ascomycota</taxon>
        <taxon>Pezizomycotina</taxon>
        <taxon>Sordariomycetes</taxon>
        <taxon>Xylariomycetidae</taxon>
        <taxon>Amphisphaeriales</taxon>
        <taxon>Sporocadaceae</taxon>
        <taxon>Truncatella</taxon>
    </lineage>
</organism>
<sequence>MSEVRTDEPMAPARATAPSPSRTPQPATQAQQSAVLGSTAHPQQPVYSQYPYAPPQFVQQSRVIPYDKTWHLIKLVLRAASLVCCVVLLGISIAISIGPGYDGWNITIYWVAPLVAVAGIWDLAELITILACGKRNGAQHRRGIHPGAHVGVELCIWLAGVFCVFVSVMAYYSAVSQLRNCQEEQEDGRSSSSSSYYSYYCDEDEWAILSKGTVVPILRAIEAFIALLTLVHFILFVYACIETNQRNRSRSQYMMMPPQMYYGPQPGMAPYGYPTMPPQAYMAAPQGASSNEKSTAAIPQPQGNHSNFAGFYAPAGATPAYPPQPQATPKEPIAASSSA</sequence>
<feature type="transmembrane region" description="Helical" evidence="2">
    <location>
        <begin position="109"/>
        <end position="133"/>
    </location>
</feature>
<dbReference type="RefSeq" id="XP_045951142.1">
    <property type="nucleotide sequence ID" value="XM_046095060.1"/>
</dbReference>
<feature type="region of interest" description="Disordered" evidence="1">
    <location>
        <begin position="283"/>
        <end position="339"/>
    </location>
</feature>
<feature type="region of interest" description="Disordered" evidence="1">
    <location>
        <begin position="1"/>
        <end position="35"/>
    </location>
</feature>
<keyword evidence="4" id="KW-1185">Reference proteome</keyword>
<feature type="transmembrane region" description="Helical" evidence="2">
    <location>
        <begin position="154"/>
        <end position="174"/>
    </location>
</feature>
<feature type="compositionally biased region" description="Low complexity" evidence="1">
    <location>
        <begin position="11"/>
        <end position="32"/>
    </location>
</feature>
<evidence type="ECO:0000313" key="3">
    <source>
        <dbReference type="EMBL" id="KAH6640068.1"/>
    </source>
</evidence>
<gene>
    <name evidence="3" type="ORF">BKA67DRAFT_140536</name>
</gene>
<dbReference type="Proteomes" id="UP000758603">
    <property type="component" value="Unassembled WGS sequence"/>
</dbReference>
<evidence type="ECO:0000256" key="2">
    <source>
        <dbReference type="SAM" id="Phobius"/>
    </source>
</evidence>
<name>A0A9P8REN6_9PEZI</name>
<dbReference type="AlphaFoldDB" id="A0A9P8REN6"/>
<dbReference type="GeneID" id="70123953"/>
<dbReference type="EMBL" id="JAGPXC010000014">
    <property type="protein sequence ID" value="KAH6640068.1"/>
    <property type="molecule type" value="Genomic_DNA"/>
</dbReference>
<comment type="caution">
    <text evidence="3">The sequence shown here is derived from an EMBL/GenBank/DDBJ whole genome shotgun (WGS) entry which is preliminary data.</text>
</comment>
<protein>
    <submittedName>
        <fullName evidence="3">Uncharacterized protein</fullName>
    </submittedName>
</protein>
<keyword evidence="2" id="KW-1133">Transmembrane helix</keyword>
<reference evidence="3" key="1">
    <citation type="journal article" date="2021" name="Nat. Commun.">
        <title>Genetic determinants of endophytism in the Arabidopsis root mycobiome.</title>
        <authorList>
            <person name="Mesny F."/>
            <person name="Miyauchi S."/>
            <person name="Thiergart T."/>
            <person name="Pickel B."/>
            <person name="Atanasova L."/>
            <person name="Karlsson M."/>
            <person name="Huettel B."/>
            <person name="Barry K.W."/>
            <person name="Haridas S."/>
            <person name="Chen C."/>
            <person name="Bauer D."/>
            <person name="Andreopoulos W."/>
            <person name="Pangilinan J."/>
            <person name="LaButti K."/>
            <person name="Riley R."/>
            <person name="Lipzen A."/>
            <person name="Clum A."/>
            <person name="Drula E."/>
            <person name="Henrissat B."/>
            <person name="Kohler A."/>
            <person name="Grigoriev I.V."/>
            <person name="Martin F.M."/>
            <person name="Hacquard S."/>
        </authorList>
    </citation>
    <scope>NUCLEOTIDE SEQUENCE</scope>
    <source>
        <strain evidence="3">MPI-SDFR-AT-0073</strain>
    </source>
</reference>
<feature type="transmembrane region" description="Helical" evidence="2">
    <location>
        <begin position="220"/>
        <end position="241"/>
    </location>
</feature>
<feature type="transmembrane region" description="Helical" evidence="2">
    <location>
        <begin position="75"/>
        <end position="97"/>
    </location>
</feature>
<proteinExistence type="predicted"/>
<dbReference type="OrthoDB" id="5279542at2759"/>
<feature type="compositionally biased region" description="Low complexity" evidence="1">
    <location>
        <begin position="308"/>
        <end position="319"/>
    </location>
</feature>
<evidence type="ECO:0000256" key="1">
    <source>
        <dbReference type="SAM" id="MobiDB-lite"/>
    </source>
</evidence>